<dbReference type="RefSeq" id="WP_176009248.1">
    <property type="nucleotide sequence ID" value="NZ_CP041372.2"/>
</dbReference>
<dbReference type="InterPro" id="IPR056091">
    <property type="entry name" value="DUF7674"/>
</dbReference>
<dbReference type="EMBL" id="CP041372">
    <property type="protein sequence ID" value="QKS71212.1"/>
    <property type="molecule type" value="Genomic_DNA"/>
</dbReference>
<dbReference type="Pfam" id="PF24722">
    <property type="entry name" value="DUF7674"/>
    <property type="match status" value="1"/>
</dbReference>
<feature type="domain" description="DUF7674" evidence="1">
    <location>
        <begin position="8"/>
        <end position="119"/>
    </location>
</feature>
<proteinExistence type="predicted"/>
<gene>
    <name evidence="2" type="ORF">FLK61_31355</name>
</gene>
<protein>
    <recommendedName>
        <fullName evidence="1">DUF7674 domain-containing protein</fullName>
    </recommendedName>
</protein>
<evidence type="ECO:0000259" key="1">
    <source>
        <dbReference type="Pfam" id="PF24722"/>
    </source>
</evidence>
<dbReference type="Proteomes" id="UP000318138">
    <property type="component" value="Chromosome"/>
</dbReference>
<organism evidence="2 3">
    <name type="scientific">Paenalkalicoccus suaedae</name>
    <dbReference type="NCBI Taxonomy" id="2592382"/>
    <lineage>
        <taxon>Bacteria</taxon>
        <taxon>Bacillati</taxon>
        <taxon>Bacillota</taxon>
        <taxon>Bacilli</taxon>
        <taxon>Bacillales</taxon>
        <taxon>Bacillaceae</taxon>
        <taxon>Paenalkalicoccus</taxon>
    </lineage>
</organism>
<accession>A0A859FET8</accession>
<dbReference type="AlphaFoldDB" id="A0A859FET8"/>
<keyword evidence="3" id="KW-1185">Reference proteome</keyword>
<sequence>MNRQTFITYFLTRFPEYKGAYKQHLEDYDDLLLHVFLGDTINERLQELFDADKDEMGELQQIFTLLEKMSVEGDLDIQEVLSVTILARLGDDKDHLKKSYRLMGDNTKIASDEIERYWGRIK</sequence>
<reference evidence="3" key="1">
    <citation type="submission" date="2019-07" db="EMBL/GenBank/DDBJ databases">
        <title>Bacillus alkalisoli sp. nov. isolated from saline soil.</title>
        <authorList>
            <person name="Sun J.-Q."/>
            <person name="Xu L."/>
        </authorList>
    </citation>
    <scope>NUCLEOTIDE SEQUENCE [LARGE SCALE GENOMIC DNA]</scope>
    <source>
        <strain evidence="3">M4U3P1</strain>
    </source>
</reference>
<dbReference type="KEGG" id="psua:FLK61_31355"/>
<name>A0A859FET8_9BACI</name>
<evidence type="ECO:0000313" key="2">
    <source>
        <dbReference type="EMBL" id="QKS71212.1"/>
    </source>
</evidence>
<evidence type="ECO:0000313" key="3">
    <source>
        <dbReference type="Proteomes" id="UP000318138"/>
    </source>
</evidence>